<dbReference type="EMBL" id="AOMD01000029">
    <property type="protein sequence ID" value="EMA43517.1"/>
    <property type="molecule type" value="Genomic_DNA"/>
</dbReference>
<keyword evidence="4" id="KW-1185">Reference proteome</keyword>
<dbReference type="Pfam" id="PF20586">
    <property type="entry name" value="DUF6788"/>
    <property type="match status" value="1"/>
</dbReference>
<feature type="compositionally biased region" description="Acidic residues" evidence="1">
    <location>
        <begin position="62"/>
        <end position="78"/>
    </location>
</feature>
<feature type="region of interest" description="Disordered" evidence="1">
    <location>
        <begin position="58"/>
        <end position="88"/>
    </location>
</feature>
<dbReference type="InterPro" id="IPR046738">
    <property type="entry name" value="DUF6788"/>
</dbReference>
<reference evidence="3 4" key="1">
    <citation type="journal article" date="2014" name="PLoS Genet.">
        <title>Phylogenetically driven sequencing of extremely halophilic archaea reveals strategies for static and dynamic osmo-response.</title>
        <authorList>
            <person name="Becker E.A."/>
            <person name="Seitzer P.M."/>
            <person name="Tritt A."/>
            <person name="Larsen D."/>
            <person name="Krusor M."/>
            <person name="Yao A.I."/>
            <person name="Wu D."/>
            <person name="Madern D."/>
            <person name="Eisen J.A."/>
            <person name="Darling A.E."/>
            <person name="Facciotti M.T."/>
        </authorList>
    </citation>
    <scope>NUCLEOTIDE SEQUENCE [LARGE SCALE GENOMIC DNA]</scope>
    <source>
        <strain evidence="3 4">DSM 5350</strain>
    </source>
</reference>
<evidence type="ECO:0000259" key="2">
    <source>
        <dbReference type="Pfam" id="PF20586"/>
    </source>
</evidence>
<dbReference type="Proteomes" id="UP000011669">
    <property type="component" value="Unassembled WGS sequence"/>
</dbReference>
<evidence type="ECO:0000313" key="4">
    <source>
        <dbReference type="Proteomes" id="UP000011669"/>
    </source>
</evidence>
<sequence length="127" mass="14267">MKRTDQDQNAQAVTDGGKPVAPAIIPEYVREGVERQDTTILRQIATWCEQLADYRDERPIEVDDDEELVEVNEDGGDGGDDRSGGTQVIKKIPCGKDCNGCPHGPYEYRVKRQGKNLKWEYIGRVDS</sequence>
<gene>
    <name evidence="3" type="ORF">C449_13187</name>
</gene>
<organism evidence="3 4">
    <name type="scientific">Halococcus saccharolyticus DSM 5350</name>
    <dbReference type="NCBI Taxonomy" id="1227455"/>
    <lineage>
        <taxon>Archaea</taxon>
        <taxon>Methanobacteriati</taxon>
        <taxon>Methanobacteriota</taxon>
        <taxon>Stenosarchaea group</taxon>
        <taxon>Halobacteria</taxon>
        <taxon>Halobacteriales</taxon>
        <taxon>Halococcaceae</taxon>
        <taxon>Halococcus</taxon>
    </lineage>
</organism>
<feature type="domain" description="DUF6788" evidence="2">
    <location>
        <begin position="85"/>
        <end position="126"/>
    </location>
</feature>
<dbReference type="AlphaFoldDB" id="M0MCP0"/>
<accession>M0MCP0</accession>
<dbReference type="RefSeq" id="WP_006078495.1">
    <property type="nucleotide sequence ID" value="NZ_AOMD01000029.1"/>
</dbReference>
<proteinExistence type="predicted"/>
<evidence type="ECO:0000256" key="1">
    <source>
        <dbReference type="SAM" id="MobiDB-lite"/>
    </source>
</evidence>
<dbReference type="STRING" id="1227455.C449_13187"/>
<dbReference type="OrthoDB" id="237450at2157"/>
<feature type="region of interest" description="Disordered" evidence="1">
    <location>
        <begin position="1"/>
        <end position="23"/>
    </location>
</feature>
<protein>
    <recommendedName>
        <fullName evidence="2">DUF6788 domain-containing protein</fullName>
    </recommendedName>
</protein>
<name>M0MCP0_9EURY</name>
<comment type="caution">
    <text evidence="3">The sequence shown here is derived from an EMBL/GenBank/DDBJ whole genome shotgun (WGS) entry which is preliminary data.</text>
</comment>
<dbReference type="PATRIC" id="fig|1227455.4.peg.2694"/>
<evidence type="ECO:0000313" key="3">
    <source>
        <dbReference type="EMBL" id="EMA43517.1"/>
    </source>
</evidence>
<dbReference type="InParanoid" id="M0MCP0"/>